<evidence type="ECO:0000256" key="1">
    <source>
        <dbReference type="ARBA" id="ARBA00006974"/>
    </source>
</evidence>
<dbReference type="AlphaFoldDB" id="A0A0E0DJJ9"/>
<dbReference type="Proteomes" id="UP000008021">
    <property type="component" value="Chromosome 4"/>
</dbReference>
<dbReference type="PANTHER" id="PTHR31374:SF12">
    <property type="entry name" value="OS04G0662400 PROTEIN"/>
    <property type="match status" value="1"/>
</dbReference>
<protein>
    <submittedName>
        <fullName evidence="2">Uncharacterized protein</fullName>
    </submittedName>
</protein>
<dbReference type="Gramene" id="OMERI04G23810.1">
    <property type="protein sequence ID" value="OMERI04G23810.1"/>
    <property type="gene ID" value="OMERI04G23810"/>
</dbReference>
<organism evidence="2">
    <name type="scientific">Oryza meridionalis</name>
    <dbReference type="NCBI Taxonomy" id="40149"/>
    <lineage>
        <taxon>Eukaryota</taxon>
        <taxon>Viridiplantae</taxon>
        <taxon>Streptophyta</taxon>
        <taxon>Embryophyta</taxon>
        <taxon>Tracheophyta</taxon>
        <taxon>Spermatophyta</taxon>
        <taxon>Magnoliopsida</taxon>
        <taxon>Liliopsida</taxon>
        <taxon>Poales</taxon>
        <taxon>Poaceae</taxon>
        <taxon>BOP clade</taxon>
        <taxon>Oryzoideae</taxon>
        <taxon>Oryzeae</taxon>
        <taxon>Oryzinae</taxon>
        <taxon>Oryza</taxon>
    </lineage>
</organism>
<dbReference type="STRING" id="40149.A0A0E0DJJ9"/>
<reference evidence="2" key="1">
    <citation type="submission" date="2015-04" db="UniProtKB">
        <authorList>
            <consortium name="EnsemblPlants"/>
        </authorList>
    </citation>
    <scope>IDENTIFICATION</scope>
</reference>
<dbReference type="PANTHER" id="PTHR31374">
    <property type="entry name" value="AUXIN-INDUCED PROTEIN-LIKE-RELATED"/>
    <property type="match status" value="1"/>
</dbReference>
<dbReference type="eggNOG" id="ENOG502SVGA">
    <property type="taxonomic scope" value="Eukaryota"/>
</dbReference>
<dbReference type="Pfam" id="PF02519">
    <property type="entry name" value="Auxin_inducible"/>
    <property type="match status" value="1"/>
</dbReference>
<dbReference type="HOGENOM" id="CLU_098106_8_1_1"/>
<reference evidence="2" key="2">
    <citation type="submission" date="2018-05" db="EMBL/GenBank/DDBJ databases">
        <title>OmerRS3 (Oryza meridionalis Reference Sequence Version 3).</title>
        <authorList>
            <person name="Zhang J."/>
            <person name="Kudrna D."/>
            <person name="Lee S."/>
            <person name="Talag J."/>
            <person name="Welchert J."/>
            <person name="Wing R.A."/>
        </authorList>
    </citation>
    <scope>NUCLEOTIDE SEQUENCE [LARGE SCALE GENOMIC DNA]</scope>
    <source>
        <strain evidence="2">cv. OR44</strain>
    </source>
</reference>
<dbReference type="GO" id="GO:0009733">
    <property type="term" value="P:response to auxin"/>
    <property type="evidence" value="ECO:0007669"/>
    <property type="project" value="InterPro"/>
</dbReference>
<dbReference type="EnsemblPlants" id="OMERI04G23810.1">
    <property type="protein sequence ID" value="OMERI04G23810.1"/>
    <property type="gene ID" value="OMERI04G23810"/>
</dbReference>
<name>A0A0E0DJJ9_9ORYZ</name>
<dbReference type="InterPro" id="IPR003676">
    <property type="entry name" value="SAUR_fam"/>
</dbReference>
<keyword evidence="3" id="KW-1185">Reference proteome</keyword>
<comment type="similarity">
    <text evidence="1">Belongs to the ARG7 family.</text>
</comment>
<evidence type="ECO:0000313" key="3">
    <source>
        <dbReference type="Proteomes" id="UP000008021"/>
    </source>
</evidence>
<sequence length="159" mass="17435">MCKVITIQSLVWLRRTVRRWRFRAAARPAGSKMERDGDAVPAGHVAVRVGGGGGGEDARRFVVRVAHLNHPAFRELLRQAEEKYGFPSGASGPVALPCDEDHFRDVLRRVSSDERHHLAFCRPAATCGVTKRRAESSSSSSSSSRAPLLEGMAVDSLVW</sequence>
<evidence type="ECO:0000313" key="2">
    <source>
        <dbReference type="EnsemblPlants" id="OMERI04G23810.1"/>
    </source>
</evidence>
<accession>A0A0E0DJJ9</accession>
<proteinExistence type="inferred from homology"/>